<organism evidence="1 3">
    <name type="scientific">Vanilla planifolia</name>
    <name type="common">Vanilla</name>
    <dbReference type="NCBI Taxonomy" id="51239"/>
    <lineage>
        <taxon>Eukaryota</taxon>
        <taxon>Viridiplantae</taxon>
        <taxon>Streptophyta</taxon>
        <taxon>Embryophyta</taxon>
        <taxon>Tracheophyta</taxon>
        <taxon>Spermatophyta</taxon>
        <taxon>Magnoliopsida</taxon>
        <taxon>Liliopsida</taxon>
        <taxon>Asparagales</taxon>
        <taxon>Orchidaceae</taxon>
        <taxon>Vanilloideae</taxon>
        <taxon>Vanilleae</taxon>
        <taxon>Vanilla</taxon>
    </lineage>
</organism>
<proteinExistence type="predicted"/>
<evidence type="ECO:0000313" key="1">
    <source>
        <dbReference type="EMBL" id="KAG0498982.1"/>
    </source>
</evidence>
<accession>A0A835VHF5</accession>
<name>A0A835VHF5_VANPL</name>
<dbReference type="EMBL" id="JADCNM010000001">
    <property type="protein sequence ID" value="KAG0503210.1"/>
    <property type="molecule type" value="Genomic_DNA"/>
</dbReference>
<dbReference type="Proteomes" id="UP000639772">
    <property type="component" value="Chromosome 1"/>
</dbReference>
<sequence>MMYLYSIRGSMTWGVSLHPQFILKYSFGVHPSENTKGSCLSLAAIRATFTFQWRYRIKIKGLEVGTPSRPILAGEREEVRSEGGFGPGMHCHSGLAGIRDTGTAGEGPVFPGLRRRRSSVTSLASRCHRCSSGLSNVVYWAPSWPVSLVEFLKVSFPGIASHWPQGMGLPLRE</sequence>
<reference evidence="3 4" key="1">
    <citation type="journal article" date="2020" name="Nat. Food">
        <title>A phased Vanilla planifolia genome enables genetic improvement of flavour and production.</title>
        <authorList>
            <person name="Hasing T."/>
            <person name="Tang H."/>
            <person name="Brym M."/>
            <person name="Khazi F."/>
            <person name="Huang T."/>
            <person name="Chambers A.H."/>
        </authorList>
    </citation>
    <scope>NUCLEOTIDE SEQUENCE [LARGE SCALE GENOMIC DNA]</scope>
    <source>
        <tissue evidence="1">Leaf</tissue>
    </source>
</reference>
<dbReference type="EMBL" id="JADCNL010000001">
    <property type="protein sequence ID" value="KAG0498982.1"/>
    <property type="molecule type" value="Genomic_DNA"/>
</dbReference>
<evidence type="ECO:0000313" key="2">
    <source>
        <dbReference type="EMBL" id="KAG0503210.1"/>
    </source>
</evidence>
<protein>
    <submittedName>
        <fullName evidence="1">Uncharacterized protein</fullName>
    </submittedName>
</protein>
<evidence type="ECO:0000313" key="4">
    <source>
        <dbReference type="Proteomes" id="UP000639772"/>
    </source>
</evidence>
<gene>
    <name evidence="2" type="ORF">HPP92_003282</name>
    <name evidence="1" type="ORF">HPP92_003673</name>
</gene>
<evidence type="ECO:0000313" key="3">
    <source>
        <dbReference type="Proteomes" id="UP000636800"/>
    </source>
</evidence>
<keyword evidence="3" id="KW-1185">Reference proteome</keyword>
<comment type="caution">
    <text evidence="1">The sequence shown here is derived from an EMBL/GenBank/DDBJ whole genome shotgun (WGS) entry which is preliminary data.</text>
</comment>
<dbReference type="Proteomes" id="UP000636800">
    <property type="component" value="Chromosome 1"/>
</dbReference>
<dbReference type="AlphaFoldDB" id="A0A835VHF5"/>